<dbReference type="InterPro" id="IPR045113">
    <property type="entry name" value="Rpb7-like"/>
</dbReference>
<evidence type="ECO:0000256" key="5">
    <source>
        <dbReference type="ARBA" id="ARBA00023242"/>
    </source>
</evidence>
<dbReference type="GO" id="GO:0003697">
    <property type="term" value="F:single-stranded DNA binding"/>
    <property type="evidence" value="ECO:0007669"/>
    <property type="project" value="TreeGrafter"/>
</dbReference>
<evidence type="ECO:0000256" key="4">
    <source>
        <dbReference type="ARBA" id="ARBA00023163"/>
    </source>
</evidence>
<evidence type="ECO:0000256" key="2">
    <source>
        <dbReference type="ARBA" id="ARBA00009307"/>
    </source>
</evidence>
<dbReference type="GO" id="GO:0045948">
    <property type="term" value="P:positive regulation of translational initiation"/>
    <property type="evidence" value="ECO:0007669"/>
    <property type="project" value="TreeGrafter"/>
</dbReference>
<dbReference type="GO" id="GO:0031369">
    <property type="term" value="F:translation initiation factor binding"/>
    <property type="evidence" value="ECO:0007669"/>
    <property type="project" value="TreeGrafter"/>
</dbReference>
<dbReference type="Gene3D" id="3.30.1490.120">
    <property type="entry name" value="RNA polymerase Rpb7-like, N-terminal domain"/>
    <property type="match status" value="1"/>
</dbReference>
<evidence type="ECO:0000313" key="7">
    <source>
        <dbReference type="EMBL" id="GIX66136.1"/>
    </source>
</evidence>
<dbReference type="CDD" id="cd04329">
    <property type="entry name" value="RNAP_II_Rpb7_N"/>
    <property type="match status" value="1"/>
</dbReference>
<dbReference type="FunFam" id="2.40.50.140:FF:000043">
    <property type="entry name" value="DNA-directed RNA polymerase II subunit RPB7"/>
    <property type="match status" value="1"/>
</dbReference>
<evidence type="ECO:0000256" key="1">
    <source>
        <dbReference type="ARBA" id="ARBA00004123"/>
    </source>
</evidence>
<keyword evidence="4" id="KW-0804">Transcription</keyword>
<evidence type="ECO:0000256" key="3">
    <source>
        <dbReference type="ARBA" id="ARBA00022478"/>
    </source>
</evidence>
<dbReference type="Gene3D" id="2.40.50.140">
    <property type="entry name" value="Nucleic acid-binding proteins"/>
    <property type="match status" value="1"/>
</dbReference>
<dbReference type="PANTHER" id="PTHR12709:SF4">
    <property type="entry name" value="DNA-DIRECTED RNA POLYMERASE II SUBUNIT RPB7"/>
    <property type="match status" value="1"/>
</dbReference>
<dbReference type="GO" id="GO:0060213">
    <property type="term" value="P:positive regulation of nuclear-transcribed mRNA poly(A) tail shortening"/>
    <property type="evidence" value="ECO:0007669"/>
    <property type="project" value="TreeGrafter"/>
</dbReference>
<dbReference type="InterPro" id="IPR012340">
    <property type="entry name" value="NA-bd_OB-fold"/>
</dbReference>
<dbReference type="Pfam" id="PF03876">
    <property type="entry name" value="SHS2_Rpb7-N"/>
    <property type="match status" value="1"/>
</dbReference>
<comment type="subcellular location">
    <subcellularLocation>
        <location evidence="1">Nucleus</location>
    </subcellularLocation>
</comment>
<dbReference type="GO" id="GO:0016209">
    <property type="term" value="F:antioxidant activity"/>
    <property type="evidence" value="ECO:0007669"/>
    <property type="project" value="InterPro"/>
</dbReference>
<proteinExistence type="inferred from homology"/>
<dbReference type="InterPro" id="IPR000866">
    <property type="entry name" value="AhpC/TSA"/>
</dbReference>
<comment type="caution">
    <text evidence="7">The sequence shown here is derived from an EMBL/GenBank/DDBJ whole genome shotgun (WGS) entry which is preliminary data.</text>
</comment>
<dbReference type="PANTHER" id="PTHR12709">
    <property type="entry name" value="DNA-DIRECTED RNA POLYMERASE II, III"/>
    <property type="match status" value="1"/>
</dbReference>
<dbReference type="SUPFAM" id="SSF52833">
    <property type="entry name" value="Thioredoxin-like"/>
    <property type="match status" value="1"/>
</dbReference>
<comment type="similarity">
    <text evidence="2">Belongs to the eukaryotic RPB7/RPC8 RNA polymerase subunit family.</text>
</comment>
<evidence type="ECO:0000313" key="8">
    <source>
        <dbReference type="Proteomes" id="UP001497744"/>
    </source>
</evidence>
<dbReference type="EMBL" id="BPLF01000006">
    <property type="protein sequence ID" value="GIX66136.1"/>
    <property type="molecule type" value="Genomic_DNA"/>
</dbReference>
<dbReference type="SUPFAM" id="SSF50249">
    <property type="entry name" value="Nucleic acid-binding proteins"/>
    <property type="match status" value="1"/>
</dbReference>
<protein>
    <submittedName>
        <fullName evidence="7">DNA-directed RNA polymerase II, putative</fullName>
    </submittedName>
</protein>
<keyword evidence="8" id="KW-1185">Reference proteome</keyword>
<sequence>MYFVVEQWKIINVKPSQLGPSYQQNIEEMLRNQVEGHCSSKYGYVVCVIRIIQNEIGRVQDGTGMIVVNVKYQAIVFKPFNDEVLDAIVTDVNKLGFFAQAGPLKAFVSRTAIQPSFVYDNDAANPCYSDGTISIKPQTEVRMRIQGIRYDNSNMFAIATVNADYLGAFENYATFAAPIAREMLRPSFLRPIVLLASLSASSLRTTGGALASFSASNSKSPETMGDKQLVGTTLPKDLLEAKLVTEKKQETTLGSLLSDLPSGYKGLVMFLFPAVDTPFCTKQACNFSTSMDAFNALGYKVYGLTGGSSDAAADWVQKNQLRFSVLLDPEWAVIKHLKCTWMYFMVNRSHVIISRDAKVLALERGVDASKSAERALELLKSMPQ</sequence>
<dbReference type="InterPro" id="IPR036898">
    <property type="entry name" value="RNA_pol_Rpb7-like_N_sf"/>
</dbReference>
<dbReference type="GO" id="GO:0016491">
    <property type="term" value="F:oxidoreductase activity"/>
    <property type="evidence" value="ECO:0007669"/>
    <property type="project" value="InterPro"/>
</dbReference>
<dbReference type="PROSITE" id="PS51352">
    <property type="entry name" value="THIOREDOXIN_2"/>
    <property type="match status" value="1"/>
</dbReference>
<dbReference type="Pfam" id="PF00575">
    <property type="entry name" value="S1"/>
    <property type="match status" value="1"/>
</dbReference>
<name>A0AAV4M101_BABCB</name>
<dbReference type="RefSeq" id="XP_067718205.1">
    <property type="nucleotide sequence ID" value="XM_067862104.1"/>
</dbReference>
<dbReference type="AlphaFoldDB" id="A0AAV4M101"/>
<dbReference type="InterPro" id="IPR003029">
    <property type="entry name" value="S1_domain"/>
</dbReference>
<keyword evidence="3 7" id="KW-0240">DNA-directed RNA polymerase</keyword>
<dbReference type="FunFam" id="3.30.1490.120:FF:000001">
    <property type="entry name" value="DNA-directed RNA polymerase II subunit RPB7"/>
    <property type="match status" value="1"/>
</dbReference>
<dbReference type="Proteomes" id="UP001497744">
    <property type="component" value="Unassembled WGS sequence"/>
</dbReference>
<dbReference type="Gene3D" id="3.40.30.10">
    <property type="entry name" value="Glutaredoxin"/>
    <property type="match status" value="1"/>
</dbReference>
<reference evidence="7 8" key="1">
    <citation type="submission" date="2021-06" db="EMBL/GenBank/DDBJ databases">
        <title>Genome sequence of Babesia caballi.</title>
        <authorList>
            <person name="Yamagishi J."/>
            <person name="Kidaka T."/>
            <person name="Ochi A."/>
        </authorList>
    </citation>
    <scope>NUCLEOTIDE SEQUENCE [LARGE SCALE GENOMIC DNA]</scope>
    <source>
        <strain evidence="7">USDA-D6B2</strain>
    </source>
</reference>
<dbReference type="CDD" id="cd03017">
    <property type="entry name" value="PRX_BCP"/>
    <property type="match status" value="1"/>
</dbReference>
<dbReference type="Pfam" id="PF00578">
    <property type="entry name" value="AhpC-TSA"/>
    <property type="match status" value="1"/>
</dbReference>
<organism evidence="7 8">
    <name type="scientific">Babesia caballi</name>
    <dbReference type="NCBI Taxonomy" id="5871"/>
    <lineage>
        <taxon>Eukaryota</taxon>
        <taxon>Sar</taxon>
        <taxon>Alveolata</taxon>
        <taxon>Apicomplexa</taxon>
        <taxon>Aconoidasida</taxon>
        <taxon>Piroplasmida</taxon>
        <taxon>Babesiidae</taxon>
        <taxon>Babesia</taxon>
    </lineage>
</organism>
<dbReference type="GeneID" id="94197617"/>
<evidence type="ECO:0000259" key="6">
    <source>
        <dbReference type="PROSITE" id="PS51352"/>
    </source>
</evidence>
<dbReference type="InterPro" id="IPR036249">
    <property type="entry name" value="Thioredoxin-like_sf"/>
</dbReference>
<feature type="domain" description="Thioredoxin" evidence="6">
    <location>
        <begin position="238"/>
        <end position="384"/>
    </location>
</feature>
<dbReference type="CDD" id="cd04462">
    <property type="entry name" value="S1_RNAPII_Rpb7"/>
    <property type="match status" value="1"/>
</dbReference>
<dbReference type="SUPFAM" id="SSF88798">
    <property type="entry name" value="N-terminal, heterodimerisation domain of RBP7 (RpoE)"/>
    <property type="match status" value="1"/>
</dbReference>
<dbReference type="GO" id="GO:0005665">
    <property type="term" value="C:RNA polymerase II, core complex"/>
    <property type="evidence" value="ECO:0007669"/>
    <property type="project" value="TreeGrafter"/>
</dbReference>
<dbReference type="GO" id="GO:0003727">
    <property type="term" value="F:single-stranded RNA binding"/>
    <property type="evidence" value="ECO:0007669"/>
    <property type="project" value="TreeGrafter"/>
</dbReference>
<keyword evidence="5" id="KW-0539">Nucleus</keyword>
<gene>
    <name evidence="7" type="ORF">BcabD6B2_55720</name>
</gene>
<accession>A0AAV4M101</accession>
<dbReference type="GO" id="GO:0006367">
    <property type="term" value="P:transcription initiation at RNA polymerase II promoter"/>
    <property type="evidence" value="ECO:0007669"/>
    <property type="project" value="TreeGrafter"/>
</dbReference>
<dbReference type="InterPro" id="IPR013766">
    <property type="entry name" value="Thioredoxin_domain"/>
</dbReference>
<dbReference type="InterPro" id="IPR005576">
    <property type="entry name" value="Rpb7-like_N"/>
</dbReference>
<dbReference type="GO" id="GO:0000932">
    <property type="term" value="C:P-body"/>
    <property type="evidence" value="ECO:0007669"/>
    <property type="project" value="TreeGrafter"/>
</dbReference>